<evidence type="ECO:0000313" key="8">
    <source>
        <dbReference type="Proteomes" id="UP000179136"/>
    </source>
</evidence>
<evidence type="ECO:0000256" key="3">
    <source>
        <dbReference type="ARBA" id="ARBA00023274"/>
    </source>
</evidence>
<dbReference type="SUPFAM" id="SSF52313">
    <property type="entry name" value="Ribosomal protein S2"/>
    <property type="match status" value="1"/>
</dbReference>
<dbReference type="CDD" id="cd01425">
    <property type="entry name" value="RPS2"/>
    <property type="match status" value="1"/>
</dbReference>
<evidence type="ECO:0000256" key="2">
    <source>
        <dbReference type="ARBA" id="ARBA00022980"/>
    </source>
</evidence>
<dbReference type="EMBL" id="MFMW01000012">
    <property type="protein sequence ID" value="OGG87472.1"/>
    <property type="molecule type" value="Genomic_DNA"/>
</dbReference>
<dbReference type="GO" id="GO:0006412">
    <property type="term" value="P:translation"/>
    <property type="evidence" value="ECO:0007669"/>
    <property type="project" value="UniProtKB-UniRule"/>
</dbReference>
<dbReference type="AlphaFoldDB" id="A0A1F6FNQ3"/>
<keyword evidence="2 5" id="KW-0689">Ribosomal protein</keyword>
<reference evidence="7 8" key="1">
    <citation type="journal article" date="2016" name="Nat. Commun.">
        <title>Thousands of microbial genomes shed light on interconnected biogeochemical processes in an aquifer system.</title>
        <authorList>
            <person name="Anantharaman K."/>
            <person name="Brown C.T."/>
            <person name="Hug L.A."/>
            <person name="Sharon I."/>
            <person name="Castelle C.J."/>
            <person name="Probst A.J."/>
            <person name="Thomas B.C."/>
            <person name="Singh A."/>
            <person name="Wilkins M.J."/>
            <person name="Karaoz U."/>
            <person name="Brodie E.L."/>
            <person name="Williams K.H."/>
            <person name="Hubbard S.S."/>
            <person name="Banfield J.F."/>
        </authorList>
    </citation>
    <scope>NUCLEOTIDE SEQUENCE [LARGE SCALE GENOMIC DNA]</scope>
</reference>
<sequence>MSVKLPEIKEMMKAGLHFGHRTSKWNPKMEKYIFGVKNNVHIFDLEKTQKTLDTALKAIEETVQKGGVVLFLGTKKQARAVIEKYAQEVEMPYVVNHWIGGTITNFSEIYKLVKKLDELEKKKEDLDYELKYTKRERALFDEEIEGLKAAVGGIRKLKKVPDLIYIFAVRDEKTAVREAERKGVKTVGVCDTNVDPESVTYPIAANDDAIKSIEMITSLAAEAVKAGKNKMQDTDNMEQVKDKK</sequence>
<comment type="similarity">
    <text evidence="1 5">Belongs to the universal ribosomal protein uS2 family.</text>
</comment>
<dbReference type="Proteomes" id="UP000179136">
    <property type="component" value="Unassembled WGS sequence"/>
</dbReference>
<dbReference type="HAMAP" id="MF_00291_B">
    <property type="entry name" value="Ribosomal_uS2_B"/>
    <property type="match status" value="1"/>
</dbReference>
<organism evidence="7 8">
    <name type="scientific">Candidatus Kuenenbacteria bacterium RIFCSPHIGHO2_02_FULL_39_13</name>
    <dbReference type="NCBI Taxonomy" id="1798561"/>
    <lineage>
        <taxon>Bacteria</taxon>
        <taxon>Candidatus Kueneniibacteriota</taxon>
    </lineage>
</organism>
<keyword evidence="3 5" id="KW-0687">Ribonucleoprotein</keyword>
<dbReference type="PANTHER" id="PTHR12534">
    <property type="entry name" value="30S RIBOSOMAL PROTEIN S2 PROKARYOTIC AND ORGANELLAR"/>
    <property type="match status" value="1"/>
</dbReference>
<dbReference type="InterPro" id="IPR018130">
    <property type="entry name" value="Ribosomal_uS2_CS"/>
</dbReference>
<dbReference type="PROSITE" id="PS00962">
    <property type="entry name" value="RIBOSOMAL_S2_1"/>
    <property type="match status" value="1"/>
</dbReference>
<comment type="caution">
    <text evidence="7">The sequence shown here is derived from an EMBL/GenBank/DDBJ whole genome shotgun (WGS) entry which is preliminary data.</text>
</comment>
<evidence type="ECO:0000256" key="6">
    <source>
        <dbReference type="SAM" id="Coils"/>
    </source>
</evidence>
<dbReference type="GO" id="GO:0003735">
    <property type="term" value="F:structural constituent of ribosome"/>
    <property type="evidence" value="ECO:0007669"/>
    <property type="project" value="InterPro"/>
</dbReference>
<dbReference type="InterPro" id="IPR001865">
    <property type="entry name" value="Ribosomal_uS2"/>
</dbReference>
<keyword evidence="6" id="KW-0175">Coiled coil</keyword>
<proteinExistence type="inferred from homology"/>
<dbReference type="Pfam" id="PF00318">
    <property type="entry name" value="Ribosomal_S2"/>
    <property type="match status" value="1"/>
</dbReference>
<feature type="coiled-coil region" evidence="6">
    <location>
        <begin position="109"/>
        <end position="136"/>
    </location>
</feature>
<dbReference type="InterPro" id="IPR023591">
    <property type="entry name" value="Ribosomal_uS2_flav_dom_sf"/>
</dbReference>
<dbReference type="Gene3D" id="1.10.287.610">
    <property type="entry name" value="Helix hairpin bin"/>
    <property type="match status" value="1"/>
</dbReference>
<dbReference type="STRING" id="1798561.A3B87_00020"/>
<dbReference type="InterPro" id="IPR005706">
    <property type="entry name" value="Ribosomal_uS2_bac/mit/plastid"/>
</dbReference>
<evidence type="ECO:0000256" key="4">
    <source>
        <dbReference type="ARBA" id="ARBA00035256"/>
    </source>
</evidence>
<evidence type="ECO:0000256" key="5">
    <source>
        <dbReference type="HAMAP-Rule" id="MF_00291"/>
    </source>
</evidence>
<evidence type="ECO:0000256" key="1">
    <source>
        <dbReference type="ARBA" id="ARBA00006242"/>
    </source>
</evidence>
<accession>A0A1F6FNQ3</accession>
<gene>
    <name evidence="5" type="primary">rpsB</name>
    <name evidence="7" type="ORF">A3B87_00020</name>
</gene>
<protein>
    <recommendedName>
        <fullName evidence="4 5">Small ribosomal subunit protein uS2</fullName>
    </recommendedName>
</protein>
<name>A0A1F6FNQ3_9BACT</name>
<dbReference type="Gene3D" id="3.40.50.10490">
    <property type="entry name" value="Glucose-6-phosphate isomerase like protein, domain 1"/>
    <property type="match status" value="1"/>
</dbReference>
<dbReference type="PANTHER" id="PTHR12534:SF0">
    <property type="entry name" value="SMALL RIBOSOMAL SUBUNIT PROTEIN US2M"/>
    <property type="match status" value="1"/>
</dbReference>
<dbReference type="GO" id="GO:0015935">
    <property type="term" value="C:small ribosomal subunit"/>
    <property type="evidence" value="ECO:0007669"/>
    <property type="project" value="InterPro"/>
</dbReference>
<dbReference type="NCBIfam" id="TIGR01011">
    <property type="entry name" value="rpsB_bact"/>
    <property type="match status" value="1"/>
</dbReference>
<dbReference type="PRINTS" id="PR00395">
    <property type="entry name" value="RIBOSOMALS2"/>
</dbReference>
<evidence type="ECO:0000313" key="7">
    <source>
        <dbReference type="EMBL" id="OGG87472.1"/>
    </source>
</evidence>